<dbReference type="InterPro" id="IPR021505">
    <property type="entry name" value="Phage_B3_Orf6"/>
</dbReference>
<dbReference type="Proteomes" id="UP000829542">
    <property type="component" value="Chromosome"/>
</dbReference>
<evidence type="ECO:0000313" key="2">
    <source>
        <dbReference type="Proteomes" id="UP000829542"/>
    </source>
</evidence>
<accession>A0ABY3WYL2</accession>
<sequence length="201" mass="23117">MDLAQYRTNMQGHLVHIDNIKQEDLLRDEVVKSLTEKAKKLQSQMAEEKKQYFLDFDAYVELALAKYEVVVGKGKGNVTLYSYDGKYKIMLAISENIRFNENIHAAEKIIKECISKWSVGANKNLAIIANTAFRTNAQGNISNIKRILELLNYDVDDERWQQGMQAIRDSIIVTSSKKYMRFYELQEDGSYAQISLDFAAI</sequence>
<proteinExistence type="predicted"/>
<name>A0ABY3WYL2_9GAMM</name>
<dbReference type="EMBL" id="CP093379">
    <property type="protein sequence ID" value="UNM95698.1"/>
    <property type="molecule type" value="Genomic_DNA"/>
</dbReference>
<dbReference type="RefSeq" id="WP_242148200.1">
    <property type="nucleotide sequence ID" value="NZ_CP093379.1"/>
</dbReference>
<gene>
    <name evidence="1" type="ORF">MMG00_10805</name>
</gene>
<dbReference type="Pfam" id="PF11363">
    <property type="entry name" value="DUF3164"/>
    <property type="match status" value="1"/>
</dbReference>
<evidence type="ECO:0000313" key="1">
    <source>
        <dbReference type="EMBL" id="UNM95698.1"/>
    </source>
</evidence>
<keyword evidence="2" id="KW-1185">Reference proteome</keyword>
<protein>
    <submittedName>
        <fullName evidence="1">DUF3164 family protein</fullName>
    </submittedName>
</protein>
<reference evidence="1 2" key="1">
    <citation type="submission" date="2022-03" db="EMBL/GenBank/DDBJ databases">
        <title>Ignatzschineria rhizosphaerae HR5S32.</title>
        <authorList>
            <person name="Sun J.Q."/>
            <person name="Feng J.Y."/>
        </authorList>
    </citation>
    <scope>NUCLEOTIDE SEQUENCE [LARGE SCALE GENOMIC DNA]</scope>
    <source>
        <strain evidence="1 2">HR5S32</strain>
    </source>
</reference>
<organism evidence="1 2">
    <name type="scientific">Ignatzschineria rhizosphaerae</name>
    <dbReference type="NCBI Taxonomy" id="2923279"/>
    <lineage>
        <taxon>Bacteria</taxon>
        <taxon>Pseudomonadati</taxon>
        <taxon>Pseudomonadota</taxon>
        <taxon>Gammaproteobacteria</taxon>
        <taxon>Cardiobacteriales</taxon>
        <taxon>Ignatzschineriaceae</taxon>
        <taxon>Ignatzschineria</taxon>
    </lineage>
</organism>